<evidence type="ECO:0000256" key="1">
    <source>
        <dbReference type="SAM" id="MobiDB-lite"/>
    </source>
</evidence>
<reference evidence="2" key="1">
    <citation type="submission" date="2021-05" db="EMBL/GenBank/DDBJ databases">
        <title>Novel Bacillus species.</title>
        <authorList>
            <person name="Liu G."/>
        </authorList>
    </citation>
    <scope>NUCLEOTIDE SEQUENCE</scope>
    <source>
        <strain evidence="2">FJAT-50051</strain>
    </source>
</reference>
<feature type="region of interest" description="Disordered" evidence="1">
    <location>
        <begin position="1"/>
        <end position="24"/>
    </location>
</feature>
<dbReference type="AlphaFoldDB" id="A0A942YDV7"/>
<accession>A0A942YDV7</accession>
<comment type="caution">
    <text evidence="2">The sequence shown here is derived from an EMBL/GenBank/DDBJ whole genome shotgun (WGS) entry which is preliminary data.</text>
</comment>
<name>A0A942YDV7_9BACI</name>
<proteinExistence type="predicted"/>
<organism evidence="2">
    <name type="scientific">Neobacillus citreus</name>
    <dbReference type="NCBI Taxonomy" id="2833578"/>
    <lineage>
        <taxon>Bacteria</taxon>
        <taxon>Bacillati</taxon>
        <taxon>Bacillota</taxon>
        <taxon>Bacilli</taxon>
        <taxon>Bacillales</taxon>
        <taxon>Bacillaceae</taxon>
        <taxon>Neobacillus</taxon>
    </lineage>
</organism>
<gene>
    <name evidence="2" type="ORF">KHB02_37355</name>
</gene>
<sequence>MMTSRFRSSTAARSTAQNSSGMNAATRVCGQFDQATMKPDAEYTSAAIGHPARGTPQRRSSSDMPTVTTTISRSFTAPGAYASGRIHHGRDSGDHAPESGMPPSSVPPAT</sequence>
<feature type="compositionally biased region" description="Polar residues" evidence="1">
    <location>
        <begin position="57"/>
        <end position="75"/>
    </location>
</feature>
<feature type="region of interest" description="Disordered" evidence="1">
    <location>
        <begin position="40"/>
        <end position="110"/>
    </location>
</feature>
<dbReference type="EMBL" id="JAGYPE010000008">
    <property type="protein sequence ID" value="MBS4187043.1"/>
    <property type="molecule type" value="Genomic_DNA"/>
</dbReference>
<evidence type="ECO:0000313" key="2">
    <source>
        <dbReference type="EMBL" id="MBS4187043.1"/>
    </source>
</evidence>
<protein>
    <submittedName>
        <fullName evidence="2">Uncharacterized protein</fullName>
    </submittedName>
</protein>
<feature type="compositionally biased region" description="Low complexity" evidence="1">
    <location>
        <begin position="1"/>
        <end position="20"/>
    </location>
</feature>